<proteinExistence type="predicted"/>
<feature type="domain" description="Amidase" evidence="1">
    <location>
        <begin position="70"/>
        <end position="156"/>
    </location>
</feature>
<sequence length="179" mass="19464">MFKEYSRFDATALAVLIRNKAVSVREVMKQHWKKPATSILPLMRSHTSFPLKLRLLKQKNTREVYLPDMNCPVKGMPGTLGSALYKGHVWEFDAELTRRYKAAGLTILGMTNVPEFGACVSSESVLHGAVHNPHKHGKTAGGSSGGSAAAVAAGIVRQHMPVTAADLSVFRHRVAVSSD</sequence>
<evidence type="ECO:0000313" key="2">
    <source>
        <dbReference type="EMBL" id="KAK3604004.1"/>
    </source>
</evidence>
<comment type="caution">
    <text evidence="2">The sequence shown here is derived from an EMBL/GenBank/DDBJ whole genome shotgun (WGS) entry which is preliminary data.</text>
</comment>
<dbReference type="PANTHER" id="PTHR11895:SF7">
    <property type="entry name" value="GLUTAMYL-TRNA(GLN) AMIDOTRANSFERASE SUBUNIT A, MITOCHONDRIAL"/>
    <property type="match status" value="1"/>
</dbReference>
<name>A0AAE0W7J6_9BIVA</name>
<accession>A0AAE0W7J6</accession>
<evidence type="ECO:0000313" key="3">
    <source>
        <dbReference type="Proteomes" id="UP001195483"/>
    </source>
</evidence>
<dbReference type="Pfam" id="PF01425">
    <property type="entry name" value="Amidase"/>
    <property type="match status" value="1"/>
</dbReference>
<dbReference type="EMBL" id="JAEAOA010001598">
    <property type="protein sequence ID" value="KAK3604004.1"/>
    <property type="molecule type" value="Genomic_DNA"/>
</dbReference>
<evidence type="ECO:0000259" key="1">
    <source>
        <dbReference type="Pfam" id="PF01425"/>
    </source>
</evidence>
<dbReference type="InterPro" id="IPR023631">
    <property type="entry name" value="Amidase_dom"/>
</dbReference>
<organism evidence="2 3">
    <name type="scientific">Potamilus streckersoni</name>
    <dbReference type="NCBI Taxonomy" id="2493646"/>
    <lineage>
        <taxon>Eukaryota</taxon>
        <taxon>Metazoa</taxon>
        <taxon>Spiralia</taxon>
        <taxon>Lophotrochozoa</taxon>
        <taxon>Mollusca</taxon>
        <taxon>Bivalvia</taxon>
        <taxon>Autobranchia</taxon>
        <taxon>Heteroconchia</taxon>
        <taxon>Palaeoheterodonta</taxon>
        <taxon>Unionida</taxon>
        <taxon>Unionoidea</taxon>
        <taxon>Unionidae</taxon>
        <taxon>Ambleminae</taxon>
        <taxon>Lampsilini</taxon>
        <taxon>Potamilus</taxon>
    </lineage>
</organism>
<dbReference type="Gene3D" id="3.90.1300.10">
    <property type="entry name" value="Amidase signature (AS) domain"/>
    <property type="match status" value="1"/>
</dbReference>
<dbReference type="SUPFAM" id="SSF75304">
    <property type="entry name" value="Amidase signature (AS) enzymes"/>
    <property type="match status" value="1"/>
</dbReference>
<reference evidence="2" key="3">
    <citation type="submission" date="2023-05" db="EMBL/GenBank/DDBJ databases">
        <authorList>
            <person name="Smith C.H."/>
        </authorList>
    </citation>
    <scope>NUCLEOTIDE SEQUENCE</scope>
    <source>
        <strain evidence="2">CHS0354</strain>
        <tissue evidence="2">Mantle</tissue>
    </source>
</reference>
<dbReference type="Proteomes" id="UP001195483">
    <property type="component" value="Unassembled WGS sequence"/>
</dbReference>
<dbReference type="AlphaFoldDB" id="A0AAE0W7J6"/>
<protein>
    <recommendedName>
        <fullName evidence="1">Amidase domain-containing protein</fullName>
    </recommendedName>
</protein>
<gene>
    <name evidence="2" type="ORF">CHS0354_026803</name>
</gene>
<keyword evidence="3" id="KW-1185">Reference proteome</keyword>
<dbReference type="InterPro" id="IPR000120">
    <property type="entry name" value="Amidase"/>
</dbReference>
<dbReference type="PANTHER" id="PTHR11895">
    <property type="entry name" value="TRANSAMIDASE"/>
    <property type="match status" value="1"/>
</dbReference>
<dbReference type="GO" id="GO:0003824">
    <property type="term" value="F:catalytic activity"/>
    <property type="evidence" value="ECO:0007669"/>
    <property type="project" value="InterPro"/>
</dbReference>
<reference evidence="2" key="1">
    <citation type="journal article" date="2021" name="Genome Biol. Evol.">
        <title>A High-Quality Reference Genome for a Parasitic Bivalve with Doubly Uniparental Inheritance (Bivalvia: Unionida).</title>
        <authorList>
            <person name="Smith C.H."/>
        </authorList>
    </citation>
    <scope>NUCLEOTIDE SEQUENCE</scope>
    <source>
        <strain evidence="2">CHS0354</strain>
    </source>
</reference>
<reference evidence="2" key="2">
    <citation type="journal article" date="2021" name="Genome Biol. Evol.">
        <title>Developing a high-quality reference genome for a parasitic bivalve with doubly uniparental inheritance (Bivalvia: Unionida).</title>
        <authorList>
            <person name="Smith C.H."/>
        </authorList>
    </citation>
    <scope>NUCLEOTIDE SEQUENCE</scope>
    <source>
        <strain evidence="2">CHS0354</strain>
        <tissue evidence="2">Mantle</tissue>
    </source>
</reference>
<dbReference type="InterPro" id="IPR036928">
    <property type="entry name" value="AS_sf"/>
</dbReference>